<proteinExistence type="predicted"/>
<comment type="caution">
    <text evidence="2">The sequence shown here is derived from an EMBL/GenBank/DDBJ whole genome shotgun (WGS) entry which is preliminary data.</text>
</comment>
<accession>A0AAN9EXS3</accession>
<dbReference type="EMBL" id="JAYKXN010000008">
    <property type="protein sequence ID" value="KAK7265542.1"/>
    <property type="molecule type" value="Genomic_DNA"/>
</dbReference>
<sequence length="70" mass="7859">MFGCCTEVAQKKAEGTIYYDGDSPATPSVGVVKKKERKKKEEEEEGEKEEEEKQVQHGSGVKEREHSCVL</sequence>
<organism evidence="2 3">
    <name type="scientific">Clitoria ternatea</name>
    <name type="common">Butterfly pea</name>
    <dbReference type="NCBI Taxonomy" id="43366"/>
    <lineage>
        <taxon>Eukaryota</taxon>
        <taxon>Viridiplantae</taxon>
        <taxon>Streptophyta</taxon>
        <taxon>Embryophyta</taxon>
        <taxon>Tracheophyta</taxon>
        <taxon>Spermatophyta</taxon>
        <taxon>Magnoliopsida</taxon>
        <taxon>eudicotyledons</taxon>
        <taxon>Gunneridae</taxon>
        <taxon>Pentapetalae</taxon>
        <taxon>rosids</taxon>
        <taxon>fabids</taxon>
        <taxon>Fabales</taxon>
        <taxon>Fabaceae</taxon>
        <taxon>Papilionoideae</taxon>
        <taxon>50 kb inversion clade</taxon>
        <taxon>NPAAA clade</taxon>
        <taxon>indigoferoid/millettioid clade</taxon>
        <taxon>Phaseoleae</taxon>
        <taxon>Clitoria</taxon>
    </lineage>
</organism>
<name>A0AAN9EXS3_CLITE</name>
<protein>
    <submittedName>
        <fullName evidence="2">Uncharacterized protein</fullName>
    </submittedName>
</protein>
<feature type="region of interest" description="Disordered" evidence="1">
    <location>
        <begin position="15"/>
        <end position="70"/>
    </location>
</feature>
<evidence type="ECO:0000256" key="1">
    <source>
        <dbReference type="SAM" id="MobiDB-lite"/>
    </source>
</evidence>
<evidence type="ECO:0000313" key="3">
    <source>
        <dbReference type="Proteomes" id="UP001359559"/>
    </source>
</evidence>
<feature type="compositionally biased region" description="Basic and acidic residues" evidence="1">
    <location>
        <begin position="51"/>
        <end position="70"/>
    </location>
</feature>
<reference evidence="2 3" key="1">
    <citation type="submission" date="2024-01" db="EMBL/GenBank/DDBJ databases">
        <title>The genomes of 5 underutilized Papilionoideae crops provide insights into root nodulation and disease resistance.</title>
        <authorList>
            <person name="Yuan L."/>
        </authorList>
    </citation>
    <scope>NUCLEOTIDE SEQUENCE [LARGE SCALE GENOMIC DNA]</scope>
    <source>
        <strain evidence="2">LY-2023</strain>
        <tissue evidence="2">Leaf</tissue>
    </source>
</reference>
<gene>
    <name evidence="2" type="ORF">RJT34_33162</name>
</gene>
<evidence type="ECO:0000313" key="2">
    <source>
        <dbReference type="EMBL" id="KAK7265542.1"/>
    </source>
</evidence>
<keyword evidence="3" id="KW-1185">Reference proteome</keyword>
<dbReference type="Proteomes" id="UP001359559">
    <property type="component" value="Unassembled WGS sequence"/>
</dbReference>
<dbReference type="AlphaFoldDB" id="A0AAN9EXS3"/>